<dbReference type="AlphaFoldDB" id="A0A8J6KCP9"/>
<sequence>MIRRRSLEMKQVWKILLIVVSAKALQKLCCSRKTWKNKSIHFAEFSFNCYISFSAYSRSLLRIMACLIILTAAEVNFNF</sequence>
<proteinExistence type="predicted"/>
<gene>
    <name evidence="2" type="ORF">GDO78_005219</name>
</gene>
<evidence type="ECO:0000313" key="2">
    <source>
        <dbReference type="EMBL" id="KAG9489108.1"/>
    </source>
</evidence>
<protein>
    <recommendedName>
        <fullName evidence="4">Secreted protein</fullName>
    </recommendedName>
</protein>
<dbReference type="EMBL" id="WNTK01000002">
    <property type="protein sequence ID" value="KAG9489108.1"/>
    <property type="molecule type" value="Genomic_DNA"/>
</dbReference>
<feature type="signal peptide" evidence="1">
    <location>
        <begin position="1"/>
        <end position="24"/>
    </location>
</feature>
<accession>A0A8J6KCP9</accession>
<evidence type="ECO:0000256" key="1">
    <source>
        <dbReference type="SAM" id="SignalP"/>
    </source>
</evidence>
<evidence type="ECO:0008006" key="4">
    <source>
        <dbReference type="Google" id="ProtNLM"/>
    </source>
</evidence>
<feature type="chain" id="PRO_5035276180" description="Secreted protein" evidence="1">
    <location>
        <begin position="25"/>
        <end position="79"/>
    </location>
</feature>
<dbReference type="Proteomes" id="UP000770717">
    <property type="component" value="Unassembled WGS sequence"/>
</dbReference>
<evidence type="ECO:0000313" key="3">
    <source>
        <dbReference type="Proteomes" id="UP000770717"/>
    </source>
</evidence>
<reference evidence="2" key="1">
    <citation type="thesis" date="2020" institute="ProQuest LLC" country="789 East Eisenhower Parkway, Ann Arbor, MI, USA">
        <title>Comparative Genomics and Chromosome Evolution.</title>
        <authorList>
            <person name="Mudd A.B."/>
        </authorList>
    </citation>
    <scope>NUCLEOTIDE SEQUENCE</scope>
    <source>
        <strain evidence="2">HN-11 Male</strain>
        <tissue evidence="2">Kidney and liver</tissue>
    </source>
</reference>
<organism evidence="2 3">
    <name type="scientific">Eleutherodactylus coqui</name>
    <name type="common">Puerto Rican coqui</name>
    <dbReference type="NCBI Taxonomy" id="57060"/>
    <lineage>
        <taxon>Eukaryota</taxon>
        <taxon>Metazoa</taxon>
        <taxon>Chordata</taxon>
        <taxon>Craniata</taxon>
        <taxon>Vertebrata</taxon>
        <taxon>Euteleostomi</taxon>
        <taxon>Amphibia</taxon>
        <taxon>Batrachia</taxon>
        <taxon>Anura</taxon>
        <taxon>Neobatrachia</taxon>
        <taxon>Hyloidea</taxon>
        <taxon>Eleutherodactylidae</taxon>
        <taxon>Eleutherodactylinae</taxon>
        <taxon>Eleutherodactylus</taxon>
        <taxon>Eleutherodactylus</taxon>
    </lineage>
</organism>
<comment type="caution">
    <text evidence="2">The sequence shown here is derived from an EMBL/GenBank/DDBJ whole genome shotgun (WGS) entry which is preliminary data.</text>
</comment>
<keyword evidence="1" id="KW-0732">Signal</keyword>
<name>A0A8J6KCP9_ELECQ</name>
<keyword evidence="3" id="KW-1185">Reference proteome</keyword>